<dbReference type="Gene3D" id="3.40.50.1860">
    <property type="match status" value="2"/>
</dbReference>
<evidence type="ECO:0000256" key="1">
    <source>
        <dbReference type="ARBA" id="ARBA00007847"/>
    </source>
</evidence>
<dbReference type="AlphaFoldDB" id="A0A074N5N9"/>
<comment type="caution">
    <text evidence="3">The sequence shown here is derived from an EMBL/GenBank/DDBJ whole genome shotgun (WGS) entry which is preliminary data.</text>
</comment>
<evidence type="ECO:0000313" key="3">
    <source>
        <dbReference type="EMBL" id="KEO93297.1"/>
    </source>
</evidence>
<dbReference type="NCBIfam" id="TIGR00035">
    <property type="entry name" value="asp_race"/>
    <property type="match status" value="1"/>
</dbReference>
<dbReference type="PATRIC" id="fig|39960.10.peg.2578"/>
<dbReference type="Proteomes" id="UP000027866">
    <property type="component" value="Unassembled WGS sequence"/>
</dbReference>
<evidence type="ECO:0008006" key="5">
    <source>
        <dbReference type="Google" id="ProtNLM"/>
    </source>
</evidence>
<dbReference type="InterPro" id="IPR015942">
    <property type="entry name" value="Asp/Glu/hydantoin_racemase"/>
</dbReference>
<organism evidence="3 4">
    <name type="scientific">Erythrobacter litoralis</name>
    <dbReference type="NCBI Taxonomy" id="39960"/>
    <lineage>
        <taxon>Bacteria</taxon>
        <taxon>Pseudomonadati</taxon>
        <taxon>Pseudomonadota</taxon>
        <taxon>Alphaproteobacteria</taxon>
        <taxon>Sphingomonadales</taxon>
        <taxon>Erythrobacteraceae</taxon>
        <taxon>Erythrobacter/Porphyrobacter group</taxon>
        <taxon>Erythrobacter</taxon>
    </lineage>
</organism>
<dbReference type="KEGG" id="elq:Ga0102493_11323"/>
<dbReference type="InterPro" id="IPR001920">
    <property type="entry name" value="Asp/Glu_race"/>
</dbReference>
<dbReference type="EMBL" id="JMIX01000006">
    <property type="protein sequence ID" value="KEO93297.1"/>
    <property type="molecule type" value="Genomic_DNA"/>
</dbReference>
<dbReference type="PANTHER" id="PTHR21198:SF7">
    <property type="entry name" value="ASPARTATE-GLUTAMATE RACEMASE FAMILY"/>
    <property type="match status" value="1"/>
</dbReference>
<dbReference type="GO" id="GO:0047661">
    <property type="term" value="F:amino-acid racemase activity"/>
    <property type="evidence" value="ECO:0007669"/>
    <property type="project" value="InterPro"/>
</dbReference>
<gene>
    <name evidence="3" type="ORF">EH32_11285</name>
</gene>
<comment type="similarity">
    <text evidence="1">Belongs to the aspartate/glutamate racemases family.</text>
</comment>
<protein>
    <recommendedName>
        <fullName evidence="5">Aspartate racemase</fullName>
    </recommendedName>
</protein>
<reference evidence="3 4" key="1">
    <citation type="submission" date="2014-04" db="EMBL/GenBank/DDBJ databases">
        <title>A comprehensive comparison of genomes of Erythrobacter spp. Strains.</title>
        <authorList>
            <person name="Zheng Q."/>
        </authorList>
    </citation>
    <scope>NUCLEOTIDE SEQUENCE [LARGE SCALE GENOMIC DNA]</scope>
    <source>
        <strain evidence="3 4">DSM 8509</strain>
    </source>
</reference>
<dbReference type="OrthoDB" id="9803739at2"/>
<dbReference type="Pfam" id="PF01177">
    <property type="entry name" value="Asp_Glu_race"/>
    <property type="match status" value="1"/>
</dbReference>
<keyword evidence="4" id="KW-1185">Reference proteome</keyword>
<dbReference type="RefSeq" id="WP_034903273.1">
    <property type="nucleotide sequence ID" value="NZ_CP017057.1"/>
</dbReference>
<accession>A0A074N5N9</accession>
<name>A0A074N5N9_9SPHN</name>
<evidence type="ECO:0000256" key="2">
    <source>
        <dbReference type="ARBA" id="ARBA00023235"/>
    </source>
</evidence>
<dbReference type="InterPro" id="IPR004380">
    <property type="entry name" value="Asp_race"/>
</dbReference>
<dbReference type="PANTHER" id="PTHR21198">
    <property type="entry name" value="GLUTAMATE RACEMASE"/>
    <property type="match status" value="1"/>
</dbReference>
<keyword evidence="2" id="KW-0413">Isomerase</keyword>
<sequence>MRTIGMIGGMSWESSAQYYALINRAVRDRLGSPHSARIVMESMDFGEVEPLQRPGDWDALGEMLAASARRLEAAGADFLILATNTMHKLADRIEAATRLDLLHICDPTAEAIRAAGCDRIALIGTAFTMEQAFYRERLEAAGLTIIVPEAEDRAEIHRVIYEELVAGLFLESSRAAYRAAIERLASRGAEGVVLGCTEIALLIGPADSARPLFDTAALHAEAAARRALG</sequence>
<dbReference type="SUPFAM" id="SSF53681">
    <property type="entry name" value="Aspartate/glutamate racemase"/>
    <property type="match status" value="2"/>
</dbReference>
<evidence type="ECO:0000313" key="4">
    <source>
        <dbReference type="Proteomes" id="UP000027866"/>
    </source>
</evidence>
<proteinExistence type="inferred from homology"/>